<dbReference type="EMBL" id="LAZR01032203">
    <property type="protein sequence ID" value="KKL51567.1"/>
    <property type="molecule type" value="Genomic_DNA"/>
</dbReference>
<accession>A0A0F9FKG0</accession>
<name>A0A0F9FKG0_9ZZZZ</name>
<sequence>MATGKGLISMNYLNLTCDLCNSNDIVETIQGYVCKACGVELTIQKLQYDRPYTEDVVQYASGLGKTQIGTKRERLRSPVSRSLKRLSWHNSKMGNEEVVIFRAEREISRIFEVLDLPRKVKSLVVDKFSKVRAHLQPRTRLRNPEKLSAILVYMVLKIENIAILRSELVENSELTSEEFNRFFMQVRPFLPEYSGRDRIVSVSQKLLEITEHFGLEMPFYFLAKKVLHRLWEAIKNTTDNIVAGLCASITTLCSYKEVINVSSICKLLGIKMSAIQFQVQTRIFKAFRIEGFKTLVRSSDLLEKFMKKIGLIEGEDSEVNEAYQEEPISNIIQVQLGNAQQTFNPVDDHYIFEFIDEFGTVVYAYLEVHNQINTRKFSMQMQKDLGVVCDLTLGEYFPSKGPPMLAYT</sequence>
<dbReference type="AlphaFoldDB" id="A0A0F9FKG0"/>
<evidence type="ECO:0008006" key="2">
    <source>
        <dbReference type="Google" id="ProtNLM"/>
    </source>
</evidence>
<proteinExistence type="predicted"/>
<gene>
    <name evidence="1" type="ORF">LCGC14_2294210</name>
</gene>
<dbReference type="CDD" id="cd00043">
    <property type="entry name" value="CYCLIN_SF"/>
    <property type="match status" value="1"/>
</dbReference>
<dbReference type="InterPro" id="IPR036915">
    <property type="entry name" value="Cyclin-like_sf"/>
</dbReference>
<dbReference type="SUPFAM" id="SSF47954">
    <property type="entry name" value="Cyclin-like"/>
    <property type="match status" value="1"/>
</dbReference>
<comment type="caution">
    <text evidence="1">The sequence shown here is derived from an EMBL/GenBank/DDBJ whole genome shotgun (WGS) entry which is preliminary data.</text>
</comment>
<reference evidence="1" key="1">
    <citation type="journal article" date="2015" name="Nature">
        <title>Complex archaea that bridge the gap between prokaryotes and eukaryotes.</title>
        <authorList>
            <person name="Spang A."/>
            <person name="Saw J.H."/>
            <person name="Jorgensen S.L."/>
            <person name="Zaremba-Niedzwiedzka K."/>
            <person name="Martijn J."/>
            <person name="Lind A.E."/>
            <person name="van Eijk R."/>
            <person name="Schleper C."/>
            <person name="Guy L."/>
            <person name="Ettema T.J."/>
        </authorList>
    </citation>
    <scope>NUCLEOTIDE SEQUENCE</scope>
</reference>
<evidence type="ECO:0000313" key="1">
    <source>
        <dbReference type="EMBL" id="KKL51567.1"/>
    </source>
</evidence>
<protein>
    <recommendedName>
        <fullName evidence="2">TFIIB-type domain-containing protein</fullName>
    </recommendedName>
</protein>
<dbReference type="Gene3D" id="1.10.472.170">
    <property type="match status" value="1"/>
</dbReference>
<organism evidence="1">
    <name type="scientific">marine sediment metagenome</name>
    <dbReference type="NCBI Taxonomy" id="412755"/>
    <lineage>
        <taxon>unclassified sequences</taxon>
        <taxon>metagenomes</taxon>
        <taxon>ecological metagenomes</taxon>
    </lineage>
</organism>